<accession>A0AAN8PHE3</accession>
<feature type="compositionally biased region" description="Basic and acidic residues" evidence="1">
    <location>
        <begin position="280"/>
        <end position="293"/>
    </location>
</feature>
<feature type="compositionally biased region" description="Low complexity" evidence="1">
    <location>
        <begin position="418"/>
        <end position="429"/>
    </location>
</feature>
<feature type="region of interest" description="Disordered" evidence="1">
    <location>
        <begin position="179"/>
        <end position="293"/>
    </location>
</feature>
<feature type="region of interest" description="Disordered" evidence="1">
    <location>
        <begin position="395"/>
        <end position="433"/>
    </location>
</feature>
<comment type="caution">
    <text evidence="2">The sequence shown here is derived from an EMBL/GenBank/DDBJ whole genome shotgun (WGS) entry which is preliminary data.</text>
</comment>
<name>A0AAN8PHE3_POLSC</name>
<evidence type="ECO:0000313" key="3">
    <source>
        <dbReference type="Proteomes" id="UP001372834"/>
    </source>
</evidence>
<reference evidence="2 3" key="1">
    <citation type="submission" date="2023-10" db="EMBL/GenBank/DDBJ databases">
        <title>Genomes of two closely related lineages of the louse Polyplax serrata with different host specificities.</title>
        <authorList>
            <person name="Martinu J."/>
            <person name="Tarabai H."/>
            <person name="Stefka J."/>
            <person name="Hypsa V."/>
        </authorList>
    </citation>
    <scope>NUCLEOTIDE SEQUENCE [LARGE SCALE GENOMIC DNA]</scope>
    <source>
        <strain evidence="2">HR10_N</strain>
    </source>
</reference>
<organism evidence="2 3">
    <name type="scientific">Polyplax serrata</name>
    <name type="common">Common mouse louse</name>
    <dbReference type="NCBI Taxonomy" id="468196"/>
    <lineage>
        <taxon>Eukaryota</taxon>
        <taxon>Metazoa</taxon>
        <taxon>Ecdysozoa</taxon>
        <taxon>Arthropoda</taxon>
        <taxon>Hexapoda</taxon>
        <taxon>Insecta</taxon>
        <taxon>Pterygota</taxon>
        <taxon>Neoptera</taxon>
        <taxon>Paraneoptera</taxon>
        <taxon>Psocodea</taxon>
        <taxon>Troctomorpha</taxon>
        <taxon>Phthiraptera</taxon>
        <taxon>Anoplura</taxon>
        <taxon>Polyplacidae</taxon>
        <taxon>Polyplax</taxon>
    </lineage>
</organism>
<proteinExistence type="predicted"/>
<dbReference type="AlphaFoldDB" id="A0AAN8PHE3"/>
<dbReference type="Proteomes" id="UP001372834">
    <property type="component" value="Unassembled WGS sequence"/>
</dbReference>
<dbReference type="EMBL" id="JAWJWE010000036">
    <property type="protein sequence ID" value="KAK6629651.1"/>
    <property type="molecule type" value="Genomic_DNA"/>
</dbReference>
<gene>
    <name evidence="2" type="ORF">RUM43_003468</name>
</gene>
<evidence type="ECO:0000256" key="1">
    <source>
        <dbReference type="SAM" id="MobiDB-lite"/>
    </source>
</evidence>
<evidence type="ECO:0000313" key="2">
    <source>
        <dbReference type="EMBL" id="KAK6629651.1"/>
    </source>
</evidence>
<feature type="compositionally biased region" description="Basic and acidic residues" evidence="1">
    <location>
        <begin position="249"/>
        <end position="266"/>
    </location>
</feature>
<protein>
    <submittedName>
        <fullName evidence="2">Uncharacterized protein</fullName>
    </submittedName>
</protein>
<feature type="compositionally biased region" description="Polar residues" evidence="1">
    <location>
        <begin position="398"/>
        <end position="407"/>
    </location>
</feature>
<feature type="compositionally biased region" description="Polar residues" evidence="1">
    <location>
        <begin position="184"/>
        <end position="204"/>
    </location>
</feature>
<sequence length="466" mass="51159">MSPASQGSLEIEHYIGSNLISSCARVNNSRSNGKGRKQDGKLVLQRTNLNQNSGGDVYQRHGGGRQGYPVANILSSCACRGNININPRAGQFRAAGWTGVPLISVADGKNKNHQYQDRTRNVTTEDDSTLRTPLSRLAIHTQGAPLILSGRCYNARKNQNRTNQGRGGELVIRRSDKYKDNISHGGTSDCLSVASDESSGSGHSENCLPRIIKPRKRRKKDRKPSIASAENYEETGRTSSEGGKPFCGKKVEPEAEKIPQKCDTKPNLKLSGSKISNGSQRDEASEDDSHGPELRHTFEDVIENESLSYGCLPSSCQCHYCDPSGIWDAPSNFFSKQAEKASVFLTPPPDSNKSFHYFPHSDLVLRRSWSEPIPEPQSRNLGLSMERQALLPPRSHSFCDSATTKSKTWLEKPETGQSESSKSGSPGEKVNLGYRSPCLEVSTEIVTSPNGHRDLEIRFYTTSSSS</sequence>
<feature type="compositionally biased region" description="Basic residues" evidence="1">
    <location>
        <begin position="212"/>
        <end position="222"/>
    </location>
</feature>